<dbReference type="AlphaFoldDB" id="A0A494YDH6"/>
<feature type="domain" description="CHY-type" evidence="4">
    <location>
        <begin position="12"/>
        <end position="93"/>
    </location>
</feature>
<dbReference type="Pfam" id="PF05495">
    <property type="entry name" value="zf-CHY"/>
    <property type="match status" value="1"/>
</dbReference>
<name>A0A494YDH6_9BACL</name>
<keyword evidence="1" id="KW-0479">Metal-binding</keyword>
<dbReference type="PIRSF" id="PIRSF017292">
    <property type="entry name" value="UCP017292_Znf_CHY"/>
    <property type="match status" value="1"/>
</dbReference>
<protein>
    <recommendedName>
        <fullName evidence="4">CHY-type domain-containing protein</fullName>
    </recommendedName>
</protein>
<dbReference type="PROSITE" id="PS51266">
    <property type="entry name" value="ZF_CHY"/>
    <property type="match status" value="1"/>
</dbReference>
<keyword evidence="6" id="KW-1185">Reference proteome</keyword>
<evidence type="ECO:0000313" key="6">
    <source>
        <dbReference type="Proteomes" id="UP000282076"/>
    </source>
</evidence>
<organism evidence="5 6">
    <name type="scientific">Cohnella endophytica</name>
    <dbReference type="NCBI Taxonomy" id="2419778"/>
    <lineage>
        <taxon>Bacteria</taxon>
        <taxon>Bacillati</taxon>
        <taxon>Bacillota</taxon>
        <taxon>Bacilli</taxon>
        <taxon>Bacillales</taxon>
        <taxon>Paenibacillaceae</taxon>
        <taxon>Cohnella</taxon>
    </lineage>
</organism>
<evidence type="ECO:0000259" key="4">
    <source>
        <dbReference type="PROSITE" id="PS51266"/>
    </source>
</evidence>
<dbReference type="PANTHER" id="PTHR28082:SF1">
    <property type="entry name" value="HELPER OF TIM PROTEIN 13"/>
    <property type="match status" value="1"/>
</dbReference>
<evidence type="ECO:0000256" key="2">
    <source>
        <dbReference type="ARBA" id="ARBA00022771"/>
    </source>
</evidence>
<gene>
    <name evidence="5" type="ORF">D7Z26_01490</name>
</gene>
<dbReference type="PANTHER" id="PTHR28082">
    <property type="entry name" value="ZINC FINGER PROTEIN"/>
    <property type="match status" value="1"/>
</dbReference>
<dbReference type="InterPro" id="IPR008913">
    <property type="entry name" value="Znf_CHY"/>
</dbReference>
<dbReference type="EMBL" id="RBZM01000001">
    <property type="protein sequence ID" value="RKP58341.1"/>
    <property type="molecule type" value="Genomic_DNA"/>
</dbReference>
<evidence type="ECO:0000256" key="3">
    <source>
        <dbReference type="ARBA" id="ARBA00022833"/>
    </source>
</evidence>
<reference evidence="5 6" key="1">
    <citation type="submission" date="2018-10" db="EMBL/GenBank/DDBJ databases">
        <title>Cohnella sp. M2MS4P-1, whole genome shotgun sequence.</title>
        <authorList>
            <person name="Tuo L."/>
        </authorList>
    </citation>
    <scope>NUCLEOTIDE SEQUENCE [LARGE SCALE GENOMIC DNA]</scope>
    <source>
        <strain evidence="5 6">M2MS4P-1</strain>
    </source>
</reference>
<proteinExistence type="predicted"/>
<keyword evidence="2" id="KW-0863">Zinc-finger</keyword>
<evidence type="ECO:0000313" key="5">
    <source>
        <dbReference type="EMBL" id="RKP58341.1"/>
    </source>
</evidence>
<keyword evidence="3" id="KW-0862">Zinc</keyword>
<evidence type="ECO:0000256" key="1">
    <source>
        <dbReference type="ARBA" id="ARBA00022723"/>
    </source>
</evidence>
<sequence length="108" mass="12420">MDVHGHKVCGVEVDNQTRCKHYNSDVDIIAIRSPCCNTYFPCYQCHNEVTDHPLTRWNKNRFDEKAILCGACGQQLTIHEYMTGNSKCPACNASFNEGCKTHYHIYFE</sequence>
<dbReference type="OrthoDB" id="882119at2"/>
<dbReference type="GO" id="GO:0008270">
    <property type="term" value="F:zinc ion binding"/>
    <property type="evidence" value="ECO:0007669"/>
    <property type="project" value="UniProtKB-KW"/>
</dbReference>
<comment type="caution">
    <text evidence="5">The sequence shown here is derived from an EMBL/GenBank/DDBJ whole genome shotgun (WGS) entry which is preliminary data.</text>
</comment>
<dbReference type="Proteomes" id="UP000282076">
    <property type="component" value="Unassembled WGS sequence"/>
</dbReference>
<dbReference type="InterPro" id="IPR052604">
    <property type="entry name" value="Mito_Tim_assembly_helper"/>
</dbReference>
<dbReference type="InterPro" id="IPR016694">
    <property type="entry name" value="UCP017292"/>
</dbReference>
<dbReference type="InterPro" id="IPR037274">
    <property type="entry name" value="Znf_CHY_sf"/>
</dbReference>
<accession>A0A494YDH6</accession>
<dbReference type="SUPFAM" id="SSF161219">
    <property type="entry name" value="CHY zinc finger-like"/>
    <property type="match status" value="1"/>
</dbReference>